<dbReference type="WBParaSite" id="DME_0001014101-mRNA-1">
    <property type="protein sequence ID" value="DME_0001014101-mRNA-1"/>
    <property type="gene ID" value="DME_0001014101"/>
</dbReference>
<dbReference type="PROSITE" id="PS00661">
    <property type="entry name" value="FERM_2"/>
    <property type="match status" value="1"/>
</dbReference>
<dbReference type="InterPro" id="IPR019749">
    <property type="entry name" value="Band_41_domain"/>
</dbReference>
<evidence type="ECO:0000313" key="4">
    <source>
        <dbReference type="Proteomes" id="UP000038040"/>
    </source>
</evidence>
<feature type="transmembrane region" description="Helical" evidence="1">
    <location>
        <begin position="511"/>
        <end position="530"/>
    </location>
</feature>
<dbReference type="AlphaFoldDB" id="A0A0N4UQ70"/>
<dbReference type="CDD" id="cd00136">
    <property type="entry name" value="PDZ_canonical"/>
    <property type="match status" value="2"/>
</dbReference>
<dbReference type="PROSITE" id="PS50106">
    <property type="entry name" value="PDZ"/>
    <property type="match status" value="3"/>
</dbReference>
<dbReference type="SMART" id="SM01196">
    <property type="entry name" value="FERM_C"/>
    <property type="match status" value="1"/>
</dbReference>
<dbReference type="InterPro" id="IPR014352">
    <property type="entry name" value="FERM/acyl-CoA-bd_prot_sf"/>
</dbReference>
<dbReference type="InterPro" id="IPR019747">
    <property type="entry name" value="FERM_CS"/>
</dbReference>
<protein>
    <submittedName>
        <fullName evidence="5">FERM and PDZ domain-containing protein 4</fullName>
    </submittedName>
</protein>
<dbReference type="SUPFAM" id="SSF54236">
    <property type="entry name" value="Ubiquitin-like"/>
    <property type="match status" value="1"/>
</dbReference>
<evidence type="ECO:0000259" key="3">
    <source>
        <dbReference type="PROSITE" id="PS50106"/>
    </source>
</evidence>
<dbReference type="SMART" id="SM00228">
    <property type="entry name" value="PDZ"/>
    <property type="match status" value="3"/>
</dbReference>
<dbReference type="SUPFAM" id="SSF50729">
    <property type="entry name" value="PH domain-like"/>
    <property type="match status" value="1"/>
</dbReference>
<keyword evidence="1" id="KW-0812">Transmembrane</keyword>
<dbReference type="Gene3D" id="2.30.42.10">
    <property type="match status" value="3"/>
</dbReference>
<dbReference type="InterPro" id="IPR001478">
    <property type="entry name" value="PDZ"/>
</dbReference>
<dbReference type="InterPro" id="IPR035963">
    <property type="entry name" value="FERM_2"/>
</dbReference>
<feature type="domain" description="PDZ" evidence="3">
    <location>
        <begin position="636"/>
        <end position="715"/>
    </location>
</feature>
<dbReference type="Proteomes" id="UP000038040">
    <property type="component" value="Unplaced"/>
</dbReference>
<dbReference type="PRINTS" id="PR00935">
    <property type="entry name" value="BAND41"/>
</dbReference>
<dbReference type="SMART" id="SM00295">
    <property type="entry name" value="B41"/>
    <property type="match status" value="1"/>
</dbReference>
<accession>A0A0N4UQ70</accession>
<dbReference type="SUPFAM" id="SSF47031">
    <property type="entry name" value="Second domain of FERM"/>
    <property type="match status" value="1"/>
</dbReference>
<feature type="domain" description="FERM" evidence="2">
    <location>
        <begin position="29"/>
        <end position="354"/>
    </location>
</feature>
<dbReference type="InterPro" id="IPR011993">
    <property type="entry name" value="PH-like_dom_sf"/>
</dbReference>
<dbReference type="InterPro" id="IPR019748">
    <property type="entry name" value="FERM_central"/>
</dbReference>
<keyword evidence="1" id="KW-0472">Membrane</keyword>
<evidence type="ECO:0000313" key="5">
    <source>
        <dbReference type="WBParaSite" id="DME_0001014101-mRNA-1"/>
    </source>
</evidence>
<dbReference type="Pfam" id="PF00373">
    <property type="entry name" value="FERM_M"/>
    <property type="match status" value="1"/>
</dbReference>
<sequence>LPHRISGRKSSERHLKRKKKITLHRVEQTDVVIELLNGKRIEVSCRSDAIAFEVADVVMRHMNYTENSFFGLTVLKDGEHFFLDDHQRLEKFAPPGWRNARQLAPKSIYILYLRFRYYPASLDFIKTNIVLHELYLQLRRDFLDDNIQPPREKVFEMAALALQAEFSDRSNTSIIDYFNIEYYLPKRYIDNNNLKRMVTVLAEFHSQYKGVTNQQAEIQFILACQNLSDYGAHLHRVFKSKPSYNLGNTPFGDPQTGIANWIGILTRGIIECEEQSGRRIINEHLWQNTQTLQFDKKRFVIVSEKVTPLRSVFFTDHYTKFIHLFFYLFCYFPIFLAYFVRFAASQHRFMIKMRQWKQTLRPGDSKYMQQALLNVEKTENVQLESLTKRDRFIPLLVESECPSTNAKETESRQFDAEGNSIVEAVENGDGYKFEVILEKDSRMGLGLTLVDGNLNGIKGVYVKSVIEGGAGMNGGILVGDRLLSINDISLKEKDRHAAVDLVKESGNRVRLVFTFLFLQNVFMFSFVYLVNRSRTPPVQKKRADIPKKRIRAVSDFGAVGDNLPELNSEEILQQNNIRNTSKASCNLDGLENDLDWDEIIANSSYTSDFNDNYDMRYPVLLDNVDGQSNDFSRITFVHLNRNESGNLGVQIASSGGSVYIKQLTANPALSHPNIRIGDKLIMVNGQKTQNLTHQQVVDLLRNSGNAVVLGLAHPETQNNDLLDDKEEIIRVVLDKSPTGSLGLSLAKKTGLEGIFIRTIGVGSAADVDGTLRVGDKFWEINGQSVNNLTPGAVVKMLKSSSNPIEIVVKRSVS</sequence>
<name>A0A0N4UQ70_DRAME</name>
<dbReference type="InterPro" id="IPR018980">
    <property type="entry name" value="FERM_PH-like_C"/>
</dbReference>
<dbReference type="Gene3D" id="1.20.80.10">
    <property type="match status" value="1"/>
</dbReference>
<dbReference type="InterPro" id="IPR018979">
    <property type="entry name" value="FERM_N"/>
</dbReference>
<feature type="domain" description="PDZ" evidence="3">
    <location>
        <begin position="730"/>
        <end position="812"/>
    </location>
</feature>
<organism evidence="4 5">
    <name type="scientific">Dracunculus medinensis</name>
    <name type="common">Guinea worm</name>
    <dbReference type="NCBI Taxonomy" id="318479"/>
    <lineage>
        <taxon>Eukaryota</taxon>
        <taxon>Metazoa</taxon>
        <taxon>Ecdysozoa</taxon>
        <taxon>Nematoda</taxon>
        <taxon>Chromadorea</taxon>
        <taxon>Rhabditida</taxon>
        <taxon>Spirurina</taxon>
        <taxon>Dracunculoidea</taxon>
        <taxon>Dracunculidae</taxon>
        <taxon>Dracunculus</taxon>
    </lineage>
</organism>
<dbReference type="SUPFAM" id="SSF50156">
    <property type="entry name" value="PDZ domain-like"/>
    <property type="match status" value="3"/>
</dbReference>
<keyword evidence="1" id="KW-1133">Transmembrane helix</keyword>
<dbReference type="PANTHER" id="PTHR46900:SF2">
    <property type="entry name" value="TYROSINE-PROTEIN PHOSPHATASE NON-RECEPTOR TYPE 13"/>
    <property type="match status" value="1"/>
</dbReference>
<dbReference type="InterPro" id="IPR052074">
    <property type="entry name" value="NonRcpt_TyrProt_Phosphatase"/>
</dbReference>
<dbReference type="PROSITE" id="PS50057">
    <property type="entry name" value="FERM_3"/>
    <property type="match status" value="1"/>
</dbReference>
<dbReference type="Pfam" id="PF09379">
    <property type="entry name" value="FERM_N"/>
    <property type="match status" value="1"/>
</dbReference>
<dbReference type="InterPro" id="IPR036034">
    <property type="entry name" value="PDZ_sf"/>
</dbReference>
<dbReference type="Gene3D" id="3.10.20.90">
    <property type="entry name" value="Phosphatidylinositol 3-kinase Catalytic Subunit, Chain A, domain 1"/>
    <property type="match status" value="1"/>
</dbReference>
<dbReference type="PANTHER" id="PTHR46900">
    <property type="entry name" value="TYROSINE-PROTEIN PHOSPHATASE NON-RECEPTOR TYPE 13"/>
    <property type="match status" value="1"/>
</dbReference>
<reference evidence="5" key="1">
    <citation type="submission" date="2017-02" db="UniProtKB">
        <authorList>
            <consortium name="WormBaseParasite"/>
        </authorList>
    </citation>
    <scope>IDENTIFICATION</scope>
</reference>
<dbReference type="Gene3D" id="2.30.29.30">
    <property type="entry name" value="Pleckstrin-homology domain (PH domain)/Phosphotyrosine-binding domain (PTB)"/>
    <property type="match status" value="1"/>
</dbReference>
<dbReference type="CDD" id="cd17101">
    <property type="entry name" value="FERM_F1_PTPN13_like"/>
    <property type="match status" value="1"/>
</dbReference>
<evidence type="ECO:0000259" key="2">
    <source>
        <dbReference type="PROSITE" id="PS50057"/>
    </source>
</evidence>
<feature type="transmembrane region" description="Helical" evidence="1">
    <location>
        <begin position="324"/>
        <end position="344"/>
    </location>
</feature>
<evidence type="ECO:0000256" key="1">
    <source>
        <dbReference type="SAM" id="Phobius"/>
    </source>
</evidence>
<dbReference type="InterPro" id="IPR029071">
    <property type="entry name" value="Ubiquitin-like_domsf"/>
</dbReference>
<dbReference type="CDD" id="cd14473">
    <property type="entry name" value="FERM_B-lobe"/>
    <property type="match status" value="1"/>
</dbReference>
<dbReference type="Pfam" id="PF00595">
    <property type="entry name" value="PDZ"/>
    <property type="match status" value="3"/>
</dbReference>
<proteinExistence type="predicted"/>
<dbReference type="InterPro" id="IPR000299">
    <property type="entry name" value="FERM_domain"/>
</dbReference>
<feature type="domain" description="PDZ" evidence="3">
    <location>
        <begin position="434"/>
        <end position="514"/>
    </location>
</feature>